<reference evidence="8 9" key="1">
    <citation type="submission" date="2020-07" db="EMBL/GenBank/DDBJ databases">
        <title>Sequencing the genomes of 1000 actinobacteria strains.</title>
        <authorList>
            <person name="Klenk H.-P."/>
        </authorList>
    </citation>
    <scope>NUCLEOTIDE SEQUENCE [LARGE SCALE GENOMIC DNA]</scope>
    <source>
        <strain evidence="8 9">DSM 104001</strain>
    </source>
</reference>
<dbReference type="GO" id="GO:0003959">
    <property type="term" value="F:NADPH dehydrogenase activity"/>
    <property type="evidence" value="ECO:0007669"/>
    <property type="project" value="InterPro"/>
</dbReference>
<comment type="cofactor">
    <cofactor evidence="1">
        <name>FMN</name>
        <dbReference type="ChEBI" id="CHEBI:58210"/>
    </cofactor>
</comment>
<organism evidence="8 9">
    <name type="scientific">Petropleomorpha daqingensis</name>
    <dbReference type="NCBI Taxonomy" id="2026353"/>
    <lineage>
        <taxon>Bacteria</taxon>
        <taxon>Bacillati</taxon>
        <taxon>Actinomycetota</taxon>
        <taxon>Actinomycetes</taxon>
        <taxon>Geodermatophilales</taxon>
        <taxon>Geodermatophilaceae</taxon>
        <taxon>Petropleomorpha</taxon>
    </lineage>
</organism>
<evidence type="ECO:0000313" key="8">
    <source>
        <dbReference type="EMBL" id="NYJ05174.1"/>
    </source>
</evidence>
<keyword evidence="9" id="KW-1185">Reference proteome</keyword>
<dbReference type="Gene3D" id="3.20.20.70">
    <property type="entry name" value="Aldolase class I"/>
    <property type="match status" value="1"/>
</dbReference>
<keyword evidence="2" id="KW-0285">Flavoprotein</keyword>
<evidence type="ECO:0000256" key="5">
    <source>
        <dbReference type="ARBA" id="ARBA00023002"/>
    </source>
</evidence>
<dbReference type="PANTHER" id="PTHR43303">
    <property type="entry name" value="NADPH DEHYDROGENASE C23G7.10C-RELATED"/>
    <property type="match status" value="1"/>
</dbReference>
<protein>
    <submittedName>
        <fullName evidence="8">2,4-dienoyl-CoA reductase-like NADH-dependent reductase (Old Yellow Enzyme family)</fullName>
    </submittedName>
</protein>
<dbReference type="Proteomes" id="UP000541969">
    <property type="component" value="Unassembled WGS sequence"/>
</dbReference>
<dbReference type="SUPFAM" id="SSF51395">
    <property type="entry name" value="FMN-linked oxidoreductases"/>
    <property type="match status" value="1"/>
</dbReference>
<dbReference type="InterPro" id="IPR044152">
    <property type="entry name" value="YqjM-like"/>
</dbReference>
<keyword evidence="5" id="KW-0560">Oxidoreductase</keyword>
<dbReference type="EMBL" id="JACBZT010000001">
    <property type="protein sequence ID" value="NYJ05174.1"/>
    <property type="molecule type" value="Genomic_DNA"/>
</dbReference>
<dbReference type="Pfam" id="PF00724">
    <property type="entry name" value="Oxidored_FMN"/>
    <property type="match status" value="1"/>
</dbReference>
<evidence type="ECO:0000256" key="6">
    <source>
        <dbReference type="SAM" id="MobiDB-lite"/>
    </source>
</evidence>
<evidence type="ECO:0000256" key="1">
    <source>
        <dbReference type="ARBA" id="ARBA00001917"/>
    </source>
</evidence>
<evidence type="ECO:0000256" key="2">
    <source>
        <dbReference type="ARBA" id="ARBA00022630"/>
    </source>
</evidence>
<feature type="region of interest" description="Disordered" evidence="6">
    <location>
        <begin position="109"/>
        <end position="130"/>
    </location>
</feature>
<keyword evidence="3" id="KW-0288">FMN</keyword>
<dbReference type="RefSeq" id="WP_179715793.1">
    <property type="nucleotide sequence ID" value="NZ_JACBZT010000001.1"/>
</dbReference>
<dbReference type="GO" id="GO:0010181">
    <property type="term" value="F:FMN binding"/>
    <property type="evidence" value="ECO:0007669"/>
    <property type="project" value="InterPro"/>
</dbReference>
<name>A0A853CBR0_9ACTN</name>
<dbReference type="GO" id="GO:0050661">
    <property type="term" value="F:NADP binding"/>
    <property type="evidence" value="ECO:0007669"/>
    <property type="project" value="InterPro"/>
</dbReference>
<accession>A0A853CBR0</accession>
<evidence type="ECO:0000256" key="4">
    <source>
        <dbReference type="ARBA" id="ARBA00022857"/>
    </source>
</evidence>
<dbReference type="InterPro" id="IPR013785">
    <property type="entry name" value="Aldolase_TIM"/>
</dbReference>
<dbReference type="InterPro" id="IPR001155">
    <property type="entry name" value="OxRdtase_FMN_N"/>
</dbReference>
<sequence length="388" mass="40871">MTPPALSQPLTLRDRTLPNRLVVAPMCQYSVSDGLVGDYHLVHLGRFALGGFGLVIVEATAVTADGRISHGDVGLWSAAHVPGLARIADFLHGQGALAGVQLAHAGAKASSRRPWEGGGPVTPENANPGEDPWPTVSASAVAAVPDGPLPHALTVAELDDVREAFVAATRRAVEAGFDVVEIHAAHGYLLHQFLSPMSNHRDDEYGGSPEARMRFPLEVVSAVREAWPDDRPLFVRVSAVDGSRQGITIEDTVAFCRELEAVGVDVVDVSGGGVGGGWEHPIGYGYQVPYAERIRSEAGIATMAVGLLVDAAQAEAVVAAERADLVAFAREAQDDPNFAVHALRSLDGGSFDAYPVQAGPRLAGRARLLNRLGPWTGPDPVQVEAPRS</sequence>
<dbReference type="CDD" id="cd02932">
    <property type="entry name" value="OYE_YqiM_FMN"/>
    <property type="match status" value="1"/>
</dbReference>
<feature type="domain" description="NADH:flavin oxidoreductase/NADH oxidase N-terminal" evidence="7">
    <location>
        <begin position="6"/>
        <end position="342"/>
    </location>
</feature>
<gene>
    <name evidence="8" type="ORF">GGQ55_001452</name>
</gene>
<dbReference type="PANTHER" id="PTHR43303:SF4">
    <property type="entry name" value="NADPH DEHYDROGENASE C23G7.10C-RELATED"/>
    <property type="match status" value="1"/>
</dbReference>
<evidence type="ECO:0000256" key="3">
    <source>
        <dbReference type="ARBA" id="ARBA00022643"/>
    </source>
</evidence>
<evidence type="ECO:0000313" key="9">
    <source>
        <dbReference type="Proteomes" id="UP000541969"/>
    </source>
</evidence>
<keyword evidence="4" id="KW-0521">NADP</keyword>
<evidence type="ECO:0000259" key="7">
    <source>
        <dbReference type="Pfam" id="PF00724"/>
    </source>
</evidence>
<proteinExistence type="predicted"/>
<dbReference type="AlphaFoldDB" id="A0A853CBR0"/>
<comment type="caution">
    <text evidence="8">The sequence shown here is derived from an EMBL/GenBank/DDBJ whole genome shotgun (WGS) entry which is preliminary data.</text>
</comment>